<organism evidence="1">
    <name type="scientific">Brassica napus</name>
    <name type="common">Rape</name>
    <dbReference type="NCBI Taxonomy" id="3708"/>
    <lineage>
        <taxon>Eukaryota</taxon>
        <taxon>Viridiplantae</taxon>
        <taxon>Streptophyta</taxon>
        <taxon>Embryophyta</taxon>
        <taxon>Tracheophyta</taxon>
        <taxon>Spermatophyta</taxon>
        <taxon>Magnoliopsida</taxon>
        <taxon>eudicotyledons</taxon>
        <taxon>Gunneridae</taxon>
        <taxon>Pentapetalae</taxon>
        <taxon>rosids</taxon>
        <taxon>malvids</taxon>
        <taxon>Brassicales</taxon>
        <taxon>Brassicaceae</taxon>
        <taxon>Brassiceae</taxon>
        <taxon>Brassica</taxon>
    </lineage>
</organism>
<proteinExistence type="predicted"/>
<gene>
    <name evidence="1" type="ORF">DARMORV10_C07P06320.1</name>
</gene>
<evidence type="ECO:0000313" key="1">
    <source>
        <dbReference type="EMBL" id="CAF1953281.1"/>
    </source>
</evidence>
<dbReference type="Gene3D" id="3.30.559.10">
    <property type="entry name" value="Chloramphenicol acetyltransferase-like domain"/>
    <property type="match status" value="1"/>
</dbReference>
<sequence>MSTKFTTSMSNGRIRLNPSSGSLDVDCNGAGAGFVMAESEYTLEELGDLVYPNPSCAKLVTIQLQSLPKDDQPLFAFQIKATKPKMLSWPVVQRNH</sequence>
<protein>
    <submittedName>
        <fullName evidence="1">(rape) hypothetical protein</fullName>
    </submittedName>
</protein>
<dbReference type="AlphaFoldDB" id="A0A816M0Z0"/>
<dbReference type="Proteomes" id="UP001295469">
    <property type="component" value="Chromosome C07"/>
</dbReference>
<dbReference type="Pfam" id="PF02458">
    <property type="entry name" value="Transferase"/>
    <property type="match status" value="1"/>
</dbReference>
<reference evidence="1" key="1">
    <citation type="submission" date="2021-01" db="EMBL/GenBank/DDBJ databases">
        <authorList>
            <consortium name="Genoscope - CEA"/>
            <person name="William W."/>
        </authorList>
    </citation>
    <scope>NUCLEOTIDE SEQUENCE</scope>
</reference>
<dbReference type="InterPro" id="IPR023213">
    <property type="entry name" value="CAT-like_dom_sf"/>
</dbReference>
<accession>A0A816M0Z0</accession>
<dbReference type="EMBL" id="HG994371">
    <property type="protein sequence ID" value="CAF1953281.1"/>
    <property type="molecule type" value="Genomic_DNA"/>
</dbReference>
<name>A0A816M0Z0_BRANA</name>